<keyword evidence="2" id="KW-0694">RNA-binding</keyword>
<protein>
    <submittedName>
        <fullName evidence="4">Pseudouridine synthase</fullName>
    </submittedName>
</protein>
<dbReference type="InterPro" id="IPR042092">
    <property type="entry name" value="PsdUridine_s_RsuA/RluB/E/F_cat"/>
</dbReference>
<dbReference type="CDD" id="cd00165">
    <property type="entry name" value="S4"/>
    <property type="match status" value="1"/>
</dbReference>
<dbReference type="PANTHER" id="PTHR47683:SF4">
    <property type="entry name" value="PSEUDOURIDINE SYNTHASE"/>
    <property type="match status" value="1"/>
</dbReference>
<dbReference type="NCBIfam" id="TIGR00093">
    <property type="entry name" value="pseudouridine synthase"/>
    <property type="match status" value="1"/>
</dbReference>
<proteinExistence type="predicted"/>
<evidence type="ECO:0000313" key="5">
    <source>
        <dbReference type="Proteomes" id="UP000018461"/>
    </source>
</evidence>
<dbReference type="Gene3D" id="3.30.70.580">
    <property type="entry name" value="Pseudouridine synthase I, catalytic domain, N-terminal subdomain"/>
    <property type="match status" value="1"/>
</dbReference>
<dbReference type="PROSITE" id="PS50889">
    <property type="entry name" value="S4"/>
    <property type="match status" value="1"/>
</dbReference>
<keyword evidence="1" id="KW-0413">Isomerase</keyword>
<dbReference type="EMBL" id="AFZC02000003">
    <property type="protein sequence ID" value="EHL11227.1"/>
    <property type="molecule type" value="Genomic_DNA"/>
</dbReference>
<dbReference type="InterPro" id="IPR006145">
    <property type="entry name" value="PsdUridine_synth_RsuA/RluA"/>
</dbReference>
<evidence type="ECO:0000256" key="1">
    <source>
        <dbReference type="ARBA" id="ARBA00023235"/>
    </source>
</evidence>
<dbReference type="PATRIC" id="fig|796943.3.peg.1199"/>
<dbReference type="InterPro" id="IPR002942">
    <property type="entry name" value="S4_RNA-bd"/>
</dbReference>
<keyword evidence="5" id="KW-1185">Reference proteome</keyword>
<gene>
    <name evidence="4" type="ORF">HMPREF9625_00794</name>
</gene>
<organism evidence="4 5">
    <name type="scientific">Oribacterium parvum ACB1</name>
    <dbReference type="NCBI Taxonomy" id="796943"/>
    <lineage>
        <taxon>Bacteria</taxon>
        <taxon>Bacillati</taxon>
        <taxon>Bacillota</taxon>
        <taxon>Clostridia</taxon>
        <taxon>Lachnospirales</taxon>
        <taxon>Lachnospiraceae</taxon>
        <taxon>Oribacterium</taxon>
    </lineage>
</organism>
<accession>G9WN61</accession>
<sequence length="245" mass="27859">MRLDKYLSDMGIASRSDLKKDIRKGLVFVNGEMIRDASFTVNSDSRILYKGEEITYEEYSYYMMNKPVGVLSSTEDRKQKTVLDLFSECHRKDLFPVGRLDKDAEGLLLIMNDGKLAHTLLSPKNHIEKKYYVEIPACLEDKDLEPLRKGIQYDTDLVAEPAQVQLLSANPDKSAVEIIITEGKFHQIKKMFLALSENYVVTKLKRISMGNISLDENLSPGQYRKLSPEEIEGLKKSMLKSEAGV</sequence>
<dbReference type="InterPro" id="IPR020094">
    <property type="entry name" value="TruA/RsuA/RluB/E/F_N"/>
</dbReference>
<dbReference type="Gene3D" id="3.10.290.10">
    <property type="entry name" value="RNA-binding S4 domain"/>
    <property type="match status" value="1"/>
</dbReference>
<dbReference type="SUPFAM" id="SSF55120">
    <property type="entry name" value="Pseudouridine synthase"/>
    <property type="match status" value="1"/>
</dbReference>
<dbReference type="SUPFAM" id="SSF55174">
    <property type="entry name" value="Alpha-L RNA-binding motif"/>
    <property type="match status" value="1"/>
</dbReference>
<feature type="domain" description="RNA-binding S4" evidence="3">
    <location>
        <begin position="1"/>
        <end position="60"/>
    </location>
</feature>
<dbReference type="Pfam" id="PF01479">
    <property type="entry name" value="S4"/>
    <property type="match status" value="1"/>
</dbReference>
<reference evidence="4" key="1">
    <citation type="submission" date="2011-08" db="EMBL/GenBank/DDBJ databases">
        <authorList>
            <consortium name="The Broad Institute Genome Sequencing Platform"/>
            <person name="Earl A."/>
            <person name="Ward D."/>
            <person name="Feldgarden M."/>
            <person name="Gevers D."/>
            <person name="Sizova M."/>
            <person name="Hazen A."/>
            <person name="Epstein S."/>
            <person name="Young S.K."/>
            <person name="Zeng Q."/>
            <person name="Gargeya S."/>
            <person name="Fitzgerald M."/>
            <person name="Haas B."/>
            <person name="Abouelleil A."/>
            <person name="Alvarado L."/>
            <person name="Arachchi H.M."/>
            <person name="Berlin A."/>
            <person name="Brown A."/>
            <person name="Chapman S.B."/>
            <person name="Chen Z."/>
            <person name="Dunbar C."/>
            <person name="Freedman E."/>
            <person name="Gearin G."/>
            <person name="Gellesch M."/>
            <person name="Goldberg J."/>
            <person name="Griggs A."/>
            <person name="Gujja S."/>
            <person name="Heiman D."/>
            <person name="Howarth C."/>
            <person name="Larson L."/>
            <person name="Lui A."/>
            <person name="MacDonald P.J.P."/>
            <person name="Montmayeur A."/>
            <person name="Murphy C."/>
            <person name="Neiman D."/>
            <person name="Pearson M."/>
            <person name="Priest M."/>
            <person name="Roberts A."/>
            <person name="Saif S."/>
            <person name="Shea T."/>
            <person name="Shenoy N."/>
            <person name="Sisk P."/>
            <person name="Stolte C."/>
            <person name="Sykes S."/>
            <person name="Wortman J."/>
            <person name="Nusbaum C."/>
            <person name="Birren B."/>
        </authorList>
    </citation>
    <scope>NUCLEOTIDE SEQUENCE</scope>
    <source>
        <strain evidence="4">ACB1</strain>
    </source>
</reference>
<dbReference type="PANTHER" id="PTHR47683">
    <property type="entry name" value="PSEUDOURIDINE SYNTHASE FAMILY PROTEIN-RELATED"/>
    <property type="match status" value="1"/>
</dbReference>
<dbReference type="InterPro" id="IPR036986">
    <property type="entry name" value="S4_RNA-bd_sf"/>
</dbReference>
<dbReference type="InterPro" id="IPR000748">
    <property type="entry name" value="PsdUridine_synth_RsuA/RluB/E/F"/>
</dbReference>
<evidence type="ECO:0000256" key="2">
    <source>
        <dbReference type="PROSITE-ProRule" id="PRU00182"/>
    </source>
</evidence>
<dbReference type="InterPro" id="IPR050343">
    <property type="entry name" value="RsuA_PseudoU_synthase"/>
</dbReference>
<dbReference type="CDD" id="cd02553">
    <property type="entry name" value="PseudoU_synth_RsuA"/>
    <property type="match status" value="1"/>
</dbReference>
<reference evidence="4" key="2">
    <citation type="submission" date="2013-03" db="EMBL/GenBank/DDBJ databases">
        <title>The Genome Sequence of Oribacterium sp. ACB1.</title>
        <authorList>
            <consortium name="The Broad Institute Genomics Platform"/>
            <consortium name="The Broad Institute Genome Sequencing Center for Infectious Disease"/>
            <person name="Earl A."/>
            <person name="Ward D."/>
            <person name="Feldgarden M."/>
            <person name="Gevers D."/>
            <person name="Sizova M."/>
            <person name="Hazen A."/>
            <person name="Epstein S."/>
            <person name="Walker B."/>
            <person name="Young S."/>
            <person name="Zeng Q."/>
            <person name="Gargeya S."/>
            <person name="Fitzgerald M."/>
            <person name="Haas B."/>
            <person name="Abouelleil A."/>
            <person name="Allen A.W."/>
            <person name="Alvarado L."/>
            <person name="Arachchi H.M."/>
            <person name="Berlin A.M."/>
            <person name="Chapman S.B."/>
            <person name="Gainer-Dewar J."/>
            <person name="Goldberg J."/>
            <person name="Griggs A."/>
            <person name="Gujja S."/>
            <person name="Hansen M."/>
            <person name="Howarth C."/>
            <person name="Imamovic A."/>
            <person name="Ireland A."/>
            <person name="Larimer J."/>
            <person name="McCowan C."/>
            <person name="Murphy C."/>
            <person name="Pearson M."/>
            <person name="Poon T.W."/>
            <person name="Priest M."/>
            <person name="Roberts A."/>
            <person name="Saif S."/>
            <person name="Shea T."/>
            <person name="Sisk P."/>
            <person name="Sykes S."/>
            <person name="Wortman J."/>
            <person name="Nusbaum C."/>
            <person name="Birren B."/>
        </authorList>
    </citation>
    <scope>NUCLEOTIDE SEQUENCE [LARGE SCALE GENOMIC DNA]</scope>
    <source>
        <strain evidence="4">ACB1</strain>
    </source>
</reference>
<dbReference type="GO" id="GO:0003723">
    <property type="term" value="F:RNA binding"/>
    <property type="evidence" value="ECO:0007669"/>
    <property type="project" value="UniProtKB-KW"/>
</dbReference>
<dbReference type="RefSeq" id="WP_009534654.1">
    <property type="nucleotide sequence ID" value="NZ_KE148312.1"/>
</dbReference>
<name>G9WN61_9FIRM</name>
<dbReference type="AlphaFoldDB" id="G9WN61"/>
<dbReference type="Gene3D" id="3.30.70.1560">
    <property type="entry name" value="Alpha-L RNA-binding motif"/>
    <property type="match status" value="1"/>
</dbReference>
<dbReference type="SMART" id="SM00363">
    <property type="entry name" value="S4"/>
    <property type="match status" value="1"/>
</dbReference>
<evidence type="ECO:0000313" key="4">
    <source>
        <dbReference type="EMBL" id="EHL11227.1"/>
    </source>
</evidence>
<dbReference type="STRING" id="796943.HMPREF9625_00794"/>
<dbReference type="InterPro" id="IPR020103">
    <property type="entry name" value="PsdUridine_synth_cat_dom_sf"/>
</dbReference>
<dbReference type="Pfam" id="PF00849">
    <property type="entry name" value="PseudoU_synth_2"/>
    <property type="match status" value="1"/>
</dbReference>
<dbReference type="GO" id="GO:0120159">
    <property type="term" value="F:rRNA pseudouridine synthase activity"/>
    <property type="evidence" value="ECO:0007669"/>
    <property type="project" value="UniProtKB-ARBA"/>
</dbReference>
<evidence type="ECO:0000259" key="3">
    <source>
        <dbReference type="SMART" id="SM00363"/>
    </source>
</evidence>
<dbReference type="Proteomes" id="UP000018461">
    <property type="component" value="Unassembled WGS sequence"/>
</dbReference>
<dbReference type="HOGENOM" id="CLU_024979_1_2_9"/>
<dbReference type="GO" id="GO:0000455">
    <property type="term" value="P:enzyme-directed rRNA pseudouridine synthesis"/>
    <property type="evidence" value="ECO:0007669"/>
    <property type="project" value="UniProtKB-ARBA"/>
</dbReference>
<comment type="caution">
    <text evidence="4">The sequence shown here is derived from an EMBL/GenBank/DDBJ whole genome shotgun (WGS) entry which is preliminary data.</text>
</comment>